<gene>
    <name evidence="1" type="ORF">EV421DRAFT_1806833</name>
</gene>
<comment type="caution">
    <text evidence="1">The sequence shown here is derived from an EMBL/GenBank/DDBJ whole genome shotgun (WGS) entry which is preliminary data.</text>
</comment>
<evidence type="ECO:0000313" key="1">
    <source>
        <dbReference type="EMBL" id="KAK0442899.1"/>
    </source>
</evidence>
<organism evidence="1 2">
    <name type="scientific">Armillaria borealis</name>
    <dbReference type="NCBI Taxonomy" id="47425"/>
    <lineage>
        <taxon>Eukaryota</taxon>
        <taxon>Fungi</taxon>
        <taxon>Dikarya</taxon>
        <taxon>Basidiomycota</taxon>
        <taxon>Agaricomycotina</taxon>
        <taxon>Agaricomycetes</taxon>
        <taxon>Agaricomycetidae</taxon>
        <taxon>Agaricales</taxon>
        <taxon>Marasmiineae</taxon>
        <taxon>Physalacriaceae</taxon>
        <taxon>Armillaria</taxon>
    </lineage>
</organism>
<accession>A0AA39JKA7</accession>
<protein>
    <submittedName>
        <fullName evidence="1">Uncharacterized protein</fullName>
    </submittedName>
</protein>
<dbReference type="Proteomes" id="UP001175226">
    <property type="component" value="Unassembled WGS sequence"/>
</dbReference>
<sequence>MAQFASVVDFLRDRRINSVHMYRQTRSRTTPTLTDKVCNDYFYCCGGSSVSELGLLGLETCHFYDSNPENLRRRRWRRLRRNYVPRGIHSCVGLHGSSRRHFTACPISGAGSLEWTLRQVRDTGTQIPIRYLRSMQSYAGERSFSRIQHSNGYDLPRLRRASRCGYVEAVPTIPTIYRRCISSRGLKLDLRPRCPFL</sequence>
<evidence type="ECO:0000313" key="2">
    <source>
        <dbReference type="Proteomes" id="UP001175226"/>
    </source>
</evidence>
<dbReference type="AlphaFoldDB" id="A0AA39JKA7"/>
<dbReference type="EMBL" id="JAUEPT010000024">
    <property type="protein sequence ID" value="KAK0442899.1"/>
    <property type="molecule type" value="Genomic_DNA"/>
</dbReference>
<keyword evidence="2" id="KW-1185">Reference proteome</keyword>
<proteinExistence type="predicted"/>
<reference evidence="1" key="1">
    <citation type="submission" date="2023-06" db="EMBL/GenBank/DDBJ databases">
        <authorList>
            <consortium name="Lawrence Berkeley National Laboratory"/>
            <person name="Ahrendt S."/>
            <person name="Sahu N."/>
            <person name="Indic B."/>
            <person name="Wong-Bajracharya J."/>
            <person name="Merenyi Z."/>
            <person name="Ke H.-M."/>
            <person name="Monk M."/>
            <person name="Kocsube S."/>
            <person name="Drula E."/>
            <person name="Lipzen A."/>
            <person name="Balint B."/>
            <person name="Henrissat B."/>
            <person name="Andreopoulos B."/>
            <person name="Martin F.M."/>
            <person name="Harder C.B."/>
            <person name="Rigling D."/>
            <person name="Ford K.L."/>
            <person name="Foster G.D."/>
            <person name="Pangilinan J."/>
            <person name="Papanicolaou A."/>
            <person name="Barry K."/>
            <person name="LaButti K."/>
            <person name="Viragh M."/>
            <person name="Koriabine M."/>
            <person name="Yan M."/>
            <person name="Riley R."/>
            <person name="Champramary S."/>
            <person name="Plett K.L."/>
            <person name="Tsai I.J."/>
            <person name="Slot J."/>
            <person name="Sipos G."/>
            <person name="Plett J."/>
            <person name="Nagy L.G."/>
            <person name="Grigoriev I.V."/>
        </authorList>
    </citation>
    <scope>NUCLEOTIDE SEQUENCE</scope>
    <source>
        <strain evidence="1">FPL87.14</strain>
    </source>
</reference>
<name>A0AA39JKA7_9AGAR</name>